<reference evidence="2" key="1">
    <citation type="journal article" date="2013" name="Nat. Commun.">
        <title>Whole-genome sequencing of Oryza brachyantha reveals mechanisms underlying Oryza genome evolution.</title>
        <authorList>
            <person name="Chen J."/>
            <person name="Huang Q."/>
            <person name="Gao D."/>
            <person name="Wang J."/>
            <person name="Lang Y."/>
            <person name="Liu T."/>
            <person name="Li B."/>
            <person name="Bai Z."/>
            <person name="Luis Goicoechea J."/>
            <person name="Liang C."/>
            <person name="Chen C."/>
            <person name="Zhang W."/>
            <person name="Sun S."/>
            <person name="Liao Y."/>
            <person name="Zhang X."/>
            <person name="Yang L."/>
            <person name="Song C."/>
            <person name="Wang M."/>
            <person name="Shi J."/>
            <person name="Liu G."/>
            <person name="Liu J."/>
            <person name="Zhou H."/>
            <person name="Zhou W."/>
            <person name="Yu Q."/>
            <person name="An N."/>
            <person name="Chen Y."/>
            <person name="Cai Q."/>
            <person name="Wang B."/>
            <person name="Liu B."/>
            <person name="Min J."/>
            <person name="Huang Y."/>
            <person name="Wu H."/>
            <person name="Li Z."/>
            <person name="Zhang Y."/>
            <person name="Yin Y."/>
            <person name="Song W."/>
            <person name="Jiang J."/>
            <person name="Jackson S.A."/>
            <person name="Wing R.A."/>
            <person name="Wang J."/>
            <person name="Chen M."/>
        </authorList>
    </citation>
    <scope>NUCLEOTIDE SEQUENCE [LARGE SCALE GENOMIC DNA]</scope>
    <source>
        <strain evidence="2">cv. IRGC 101232</strain>
    </source>
</reference>
<keyword evidence="3" id="KW-1185">Reference proteome</keyword>
<dbReference type="AlphaFoldDB" id="J3M589"/>
<proteinExistence type="predicted"/>
<evidence type="ECO:0000256" key="1">
    <source>
        <dbReference type="SAM" id="MobiDB-lite"/>
    </source>
</evidence>
<dbReference type="HOGENOM" id="CLU_1157940_0_0_1"/>
<evidence type="ECO:0000313" key="3">
    <source>
        <dbReference type="Proteomes" id="UP000006038"/>
    </source>
</evidence>
<organism evidence="2">
    <name type="scientific">Oryza brachyantha</name>
    <name type="common">malo sina</name>
    <dbReference type="NCBI Taxonomy" id="4533"/>
    <lineage>
        <taxon>Eukaryota</taxon>
        <taxon>Viridiplantae</taxon>
        <taxon>Streptophyta</taxon>
        <taxon>Embryophyta</taxon>
        <taxon>Tracheophyta</taxon>
        <taxon>Spermatophyta</taxon>
        <taxon>Magnoliopsida</taxon>
        <taxon>Liliopsida</taxon>
        <taxon>Poales</taxon>
        <taxon>Poaceae</taxon>
        <taxon>BOP clade</taxon>
        <taxon>Oryzoideae</taxon>
        <taxon>Oryzeae</taxon>
        <taxon>Oryzinae</taxon>
        <taxon>Oryza</taxon>
    </lineage>
</organism>
<dbReference type="Gramene" id="OB05G17630.1">
    <property type="protein sequence ID" value="OB05G17630.1"/>
    <property type="gene ID" value="OB05G17630"/>
</dbReference>
<feature type="region of interest" description="Disordered" evidence="1">
    <location>
        <begin position="113"/>
        <end position="133"/>
    </location>
</feature>
<reference evidence="2" key="2">
    <citation type="submission" date="2013-04" db="UniProtKB">
        <authorList>
            <consortium name="EnsemblPlants"/>
        </authorList>
    </citation>
    <scope>IDENTIFICATION</scope>
</reference>
<accession>J3M589</accession>
<dbReference type="Proteomes" id="UP000006038">
    <property type="component" value="Chromosome 5"/>
</dbReference>
<dbReference type="OMA" id="ARCEATQ"/>
<protein>
    <submittedName>
        <fullName evidence="2">Uncharacterized protein</fullName>
    </submittedName>
</protein>
<name>J3M589_ORYBR</name>
<sequence>MALRTGSQETLEVLHVLTTSRNGAEAGAAKVESALRRVNNEVVERAPRLEDAKLLMHQREDSLARCEATQAQREQTLSSAEKAVHARGEALAKLARREAVAQKAEEQLARRRKVVTEREQRQLEAPRERRAEEDLRRQDIEVREREVGDLERRAQESDTQERALLQTPRRVAWVPGSPLATPSSADLEGVLLEHEVTIETLQLKLETGRSIIAPFIERLEKAARVAGVIGLTSDNCPKGA</sequence>
<dbReference type="EnsemblPlants" id="OB05G17630.1">
    <property type="protein sequence ID" value="OB05G17630.1"/>
    <property type="gene ID" value="OB05G17630"/>
</dbReference>
<evidence type="ECO:0000313" key="2">
    <source>
        <dbReference type="EnsemblPlants" id="OB05G17630.1"/>
    </source>
</evidence>